<feature type="chain" id="PRO_5047214609" description="Secreted protein" evidence="1">
    <location>
        <begin position="22"/>
        <end position="61"/>
    </location>
</feature>
<dbReference type="PROSITE" id="PS51257">
    <property type="entry name" value="PROKAR_LIPOPROTEIN"/>
    <property type="match status" value="1"/>
</dbReference>
<accession>A0ABT0U793</accession>
<comment type="caution">
    <text evidence="2">The sequence shown here is derived from an EMBL/GenBank/DDBJ whole genome shotgun (WGS) entry which is preliminary data.</text>
</comment>
<proteinExistence type="predicted"/>
<organism evidence="2 3">
    <name type="scientific">Aporhodopirellula aestuarii</name>
    <dbReference type="NCBI Taxonomy" id="2950107"/>
    <lineage>
        <taxon>Bacteria</taxon>
        <taxon>Pseudomonadati</taxon>
        <taxon>Planctomycetota</taxon>
        <taxon>Planctomycetia</taxon>
        <taxon>Pirellulales</taxon>
        <taxon>Pirellulaceae</taxon>
        <taxon>Aporhodopirellula</taxon>
    </lineage>
</organism>
<keyword evidence="1" id="KW-0732">Signal</keyword>
<dbReference type="EMBL" id="JAMQBK010000043">
    <property type="protein sequence ID" value="MCM2372221.1"/>
    <property type="molecule type" value="Genomic_DNA"/>
</dbReference>
<protein>
    <recommendedName>
        <fullName evidence="4">Secreted protein</fullName>
    </recommendedName>
</protein>
<reference evidence="2 3" key="1">
    <citation type="journal article" date="2022" name="Syst. Appl. Microbiol.">
        <title>Rhodopirellula aestuarii sp. nov., a novel member of the genus Rhodopirellula isolated from brackish sediments collected in the Tagus River estuary, Portugal.</title>
        <authorList>
            <person name="Vitorino I.R."/>
            <person name="Klimek D."/>
            <person name="Calusinska M."/>
            <person name="Lobo-da-Cunha A."/>
            <person name="Vasconcelos V."/>
            <person name="Lage O.M."/>
        </authorList>
    </citation>
    <scope>NUCLEOTIDE SEQUENCE [LARGE SCALE GENOMIC DNA]</scope>
    <source>
        <strain evidence="2 3">ICT_H3.1</strain>
    </source>
</reference>
<evidence type="ECO:0000256" key="1">
    <source>
        <dbReference type="SAM" id="SignalP"/>
    </source>
</evidence>
<feature type="signal peptide" evidence="1">
    <location>
        <begin position="1"/>
        <end position="21"/>
    </location>
</feature>
<gene>
    <name evidence="2" type="ORF">NB063_16565</name>
</gene>
<dbReference type="Proteomes" id="UP001202961">
    <property type="component" value="Unassembled WGS sequence"/>
</dbReference>
<sequence>MQIRICSFLVLILSVVGFAGCADEKPARTYSASDIEQLLKEHPELNDAPPEEFRVKGESYD</sequence>
<keyword evidence="3" id="KW-1185">Reference proteome</keyword>
<evidence type="ECO:0008006" key="4">
    <source>
        <dbReference type="Google" id="ProtNLM"/>
    </source>
</evidence>
<name>A0ABT0U793_9BACT</name>
<evidence type="ECO:0000313" key="2">
    <source>
        <dbReference type="EMBL" id="MCM2372221.1"/>
    </source>
</evidence>
<evidence type="ECO:0000313" key="3">
    <source>
        <dbReference type="Proteomes" id="UP001202961"/>
    </source>
</evidence>
<dbReference type="RefSeq" id="WP_250929856.1">
    <property type="nucleotide sequence ID" value="NZ_JAMQBK010000043.1"/>
</dbReference>